<evidence type="ECO:0000313" key="8">
    <source>
        <dbReference type="Proteomes" id="UP001359559"/>
    </source>
</evidence>
<dbReference type="EMBL" id="JAYKXN010000004">
    <property type="protein sequence ID" value="KAK7293288.1"/>
    <property type="molecule type" value="Genomic_DNA"/>
</dbReference>
<dbReference type="Gene3D" id="1.20.1560.10">
    <property type="entry name" value="ABC transporter type 1, transmembrane domain"/>
    <property type="match status" value="1"/>
</dbReference>
<feature type="domain" description="ABC transmembrane type-1" evidence="6">
    <location>
        <begin position="73"/>
        <end position="270"/>
    </location>
</feature>
<dbReference type="Pfam" id="PF00664">
    <property type="entry name" value="ABC_membrane"/>
    <property type="match status" value="1"/>
</dbReference>
<evidence type="ECO:0000256" key="4">
    <source>
        <dbReference type="ARBA" id="ARBA00023136"/>
    </source>
</evidence>
<dbReference type="AlphaFoldDB" id="A0AAN9J6W4"/>
<keyword evidence="4 5" id="KW-0472">Membrane</keyword>
<evidence type="ECO:0000313" key="7">
    <source>
        <dbReference type="EMBL" id="KAK7293288.1"/>
    </source>
</evidence>
<dbReference type="InterPro" id="IPR036640">
    <property type="entry name" value="ABC1_TM_sf"/>
</dbReference>
<feature type="transmembrane region" description="Helical" evidence="5">
    <location>
        <begin position="193"/>
        <end position="212"/>
    </location>
</feature>
<organism evidence="7 8">
    <name type="scientific">Clitoria ternatea</name>
    <name type="common">Butterfly pea</name>
    <dbReference type="NCBI Taxonomy" id="43366"/>
    <lineage>
        <taxon>Eukaryota</taxon>
        <taxon>Viridiplantae</taxon>
        <taxon>Streptophyta</taxon>
        <taxon>Embryophyta</taxon>
        <taxon>Tracheophyta</taxon>
        <taxon>Spermatophyta</taxon>
        <taxon>Magnoliopsida</taxon>
        <taxon>eudicotyledons</taxon>
        <taxon>Gunneridae</taxon>
        <taxon>Pentapetalae</taxon>
        <taxon>rosids</taxon>
        <taxon>fabids</taxon>
        <taxon>Fabales</taxon>
        <taxon>Fabaceae</taxon>
        <taxon>Papilionoideae</taxon>
        <taxon>50 kb inversion clade</taxon>
        <taxon>NPAAA clade</taxon>
        <taxon>indigoferoid/millettioid clade</taxon>
        <taxon>Phaseoleae</taxon>
        <taxon>Clitoria</taxon>
    </lineage>
</organism>
<comment type="subcellular location">
    <subcellularLocation>
        <location evidence="1">Membrane</location>
        <topology evidence="1">Multi-pass membrane protein</topology>
    </subcellularLocation>
</comment>
<feature type="transmembrane region" description="Helical" evidence="5">
    <location>
        <begin position="117"/>
        <end position="140"/>
    </location>
</feature>
<feature type="transmembrane region" description="Helical" evidence="5">
    <location>
        <begin position="218"/>
        <end position="240"/>
    </location>
</feature>
<comment type="caution">
    <text evidence="7">The sequence shown here is derived from an EMBL/GenBank/DDBJ whole genome shotgun (WGS) entry which is preliminary data.</text>
</comment>
<evidence type="ECO:0000256" key="1">
    <source>
        <dbReference type="ARBA" id="ARBA00004141"/>
    </source>
</evidence>
<dbReference type="PROSITE" id="PS50929">
    <property type="entry name" value="ABC_TM1F"/>
    <property type="match status" value="1"/>
</dbReference>
<evidence type="ECO:0000256" key="2">
    <source>
        <dbReference type="ARBA" id="ARBA00022692"/>
    </source>
</evidence>
<dbReference type="CDD" id="cd18577">
    <property type="entry name" value="ABC_6TM_Pgp_ABCB1_D1_like"/>
    <property type="match status" value="1"/>
</dbReference>
<sequence length="276" mass="29789">MEGETSLGGDIITCDTTVLSSSHARVVVPENIHREANKQLDSKKIMAKGETMNTVPFYKLFTFADSLDHVLMFVGTIGAIGNGLATPLMTLIFGNIIDAFGGTTNPKEVVHDVSKVALNFVYLAVGSFVGSFLQVSCWIVSGERQAARIRSLYLEAILRQDISFFDMDTNTGEVVGRMSSDTLLIRDAMGEKVGQFIQLVASFIGGFVIAFIKGWLLTLLLLSSISLVVFASAVMSIVIAKVTSHGQVAYSKAASVVEQTIGSIRMVASFTERCKL</sequence>
<dbReference type="GO" id="GO:0140359">
    <property type="term" value="F:ABC-type transporter activity"/>
    <property type="evidence" value="ECO:0007669"/>
    <property type="project" value="InterPro"/>
</dbReference>
<protein>
    <recommendedName>
        <fullName evidence="6">ABC transmembrane type-1 domain-containing protein</fullName>
    </recommendedName>
</protein>
<dbReference type="SUPFAM" id="SSF90123">
    <property type="entry name" value="ABC transporter transmembrane region"/>
    <property type="match status" value="1"/>
</dbReference>
<evidence type="ECO:0000256" key="3">
    <source>
        <dbReference type="ARBA" id="ARBA00022989"/>
    </source>
</evidence>
<dbReference type="PANTHER" id="PTHR24222">
    <property type="entry name" value="ABC TRANSPORTER B FAMILY"/>
    <property type="match status" value="1"/>
</dbReference>
<dbReference type="Proteomes" id="UP001359559">
    <property type="component" value="Unassembled WGS sequence"/>
</dbReference>
<accession>A0AAN9J6W4</accession>
<keyword evidence="3 5" id="KW-1133">Transmembrane helix</keyword>
<dbReference type="GO" id="GO:0005886">
    <property type="term" value="C:plasma membrane"/>
    <property type="evidence" value="ECO:0007669"/>
    <property type="project" value="TreeGrafter"/>
</dbReference>
<dbReference type="GO" id="GO:0005524">
    <property type="term" value="F:ATP binding"/>
    <property type="evidence" value="ECO:0007669"/>
    <property type="project" value="InterPro"/>
</dbReference>
<dbReference type="InterPro" id="IPR011527">
    <property type="entry name" value="ABC1_TM_dom"/>
</dbReference>
<keyword evidence="8" id="KW-1185">Reference proteome</keyword>
<evidence type="ECO:0000259" key="6">
    <source>
        <dbReference type="PROSITE" id="PS50929"/>
    </source>
</evidence>
<proteinExistence type="predicted"/>
<keyword evidence="2 5" id="KW-0812">Transmembrane</keyword>
<gene>
    <name evidence="7" type="ORF">RJT34_16151</name>
</gene>
<reference evidence="7 8" key="1">
    <citation type="submission" date="2024-01" db="EMBL/GenBank/DDBJ databases">
        <title>The genomes of 5 underutilized Papilionoideae crops provide insights into root nodulation and disease resistance.</title>
        <authorList>
            <person name="Yuan L."/>
        </authorList>
    </citation>
    <scope>NUCLEOTIDE SEQUENCE [LARGE SCALE GENOMIC DNA]</scope>
    <source>
        <strain evidence="7">LY-2023</strain>
        <tissue evidence="7">Leaf</tissue>
    </source>
</reference>
<dbReference type="PANTHER" id="PTHR24222:SF63">
    <property type="entry name" value="ATP BINDING CASSETTE SUBFAMILY B"/>
    <property type="match status" value="1"/>
</dbReference>
<dbReference type="InterPro" id="IPR039421">
    <property type="entry name" value="Type_1_exporter"/>
</dbReference>
<evidence type="ECO:0000256" key="5">
    <source>
        <dbReference type="SAM" id="Phobius"/>
    </source>
</evidence>
<name>A0AAN9J6W4_CLITE</name>
<feature type="transmembrane region" description="Helical" evidence="5">
    <location>
        <begin position="70"/>
        <end position="97"/>
    </location>
</feature>